<protein>
    <submittedName>
        <fullName evidence="2">Uncharacterized protein</fullName>
    </submittedName>
</protein>
<feature type="transmembrane region" description="Helical" evidence="1">
    <location>
        <begin position="12"/>
        <end position="33"/>
    </location>
</feature>
<reference evidence="2" key="1">
    <citation type="submission" date="2014-11" db="EMBL/GenBank/DDBJ databases">
        <authorList>
            <person name="Amaro Gonzalez C."/>
        </authorList>
    </citation>
    <scope>NUCLEOTIDE SEQUENCE</scope>
</reference>
<evidence type="ECO:0000256" key="1">
    <source>
        <dbReference type="SAM" id="Phobius"/>
    </source>
</evidence>
<sequence length="47" mass="5581">MIYRLLIHIKCCLLLILYTGSILMIIYSLLLILKYSLFINNYRQSVS</sequence>
<accession>A0A0E9WGC2</accession>
<keyword evidence="1" id="KW-0472">Membrane</keyword>
<organism evidence="2">
    <name type="scientific">Anguilla anguilla</name>
    <name type="common">European freshwater eel</name>
    <name type="synonym">Muraena anguilla</name>
    <dbReference type="NCBI Taxonomy" id="7936"/>
    <lineage>
        <taxon>Eukaryota</taxon>
        <taxon>Metazoa</taxon>
        <taxon>Chordata</taxon>
        <taxon>Craniata</taxon>
        <taxon>Vertebrata</taxon>
        <taxon>Euteleostomi</taxon>
        <taxon>Actinopterygii</taxon>
        <taxon>Neopterygii</taxon>
        <taxon>Teleostei</taxon>
        <taxon>Anguilliformes</taxon>
        <taxon>Anguillidae</taxon>
        <taxon>Anguilla</taxon>
    </lineage>
</organism>
<keyword evidence="1" id="KW-0812">Transmembrane</keyword>
<dbReference type="AlphaFoldDB" id="A0A0E9WGC2"/>
<evidence type="ECO:0000313" key="2">
    <source>
        <dbReference type="EMBL" id="JAH89397.1"/>
    </source>
</evidence>
<name>A0A0E9WGC2_ANGAN</name>
<keyword evidence="1" id="KW-1133">Transmembrane helix</keyword>
<proteinExistence type="predicted"/>
<dbReference type="EMBL" id="GBXM01019180">
    <property type="protein sequence ID" value="JAH89397.1"/>
    <property type="molecule type" value="Transcribed_RNA"/>
</dbReference>
<reference evidence="2" key="2">
    <citation type="journal article" date="2015" name="Fish Shellfish Immunol.">
        <title>Early steps in the European eel (Anguilla anguilla)-Vibrio vulnificus interaction in the gills: Role of the RtxA13 toxin.</title>
        <authorList>
            <person name="Callol A."/>
            <person name="Pajuelo D."/>
            <person name="Ebbesson L."/>
            <person name="Teles M."/>
            <person name="MacKenzie S."/>
            <person name="Amaro C."/>
        </authorList>
    </citation>
    <scope>NUCLEOTIDE SEQUENCE</scope>
</reference>